<keyword evidence="2" id="KW-1185">Reference proteome</keyword>
<reference evidence="1 2" key="1">
    <citation type="submission" date="2018-11" db="EMBL/GenBank/DDBJ databases">
        <authorList>
            <consortium name="Pathogen Informatics"/>
        </authorList>
    </citation>
    <scope>NUCLEOTIDE SEQUENCE [LARGE SCALE GENOMIC DNA]</scope>
</reference>
<evidence type="ECO:0000313" key="1">
    <source>
        <dbReference type="EMBL" id="VDO97221.1"/>
    </source>
</evidence>
<name>A0A183FYK4_HELPZ</name>
<dbReference type="Proteomes" id="UP000050761">
    <property type="component" value="Unassembled WGS sequence"/>
</dbReference>
<evidence type="ECO:0000313" key="3">
    <source>
        <dbReference type="WBParaSite" id="HPBE_0001373701-mRNA-1"/>
    </source>
</evidence>
<sequence>MGRVRDDGVPETIDEVFGSKTLPWERPLSVRELARILVILDLTHVDADLKKAHIEERAYYSLTTQSLVEAYLRFEKNCLHVHHYPENNQQGHLEEGIARAAGSRQWSGAWGGKR</sequence>
<evidence type="ECO:0000313" key="2">
    <source>
        <dbReference type="Proteomes" id="UP000050761"/>
    </source>
</evidence>
<dbReference type="AlphaFoldDB" id="A0A183FYK4"/>
<accession>A0A183FYK4</accession>
<gene>
    <name evidence="1" type="ORF">HPBE_LOCUS13738</name>
</gene>
<reference evidence="3" key="2">
    <citation type="submission" date="2019-09" db="UniProtKB">
        <authorList>
            <consortium name="WormBaseParasite"/>
        </authorList>
    </citation>
    <scope>IDENTIFICATION</scope>
</reference>
<accession>A0A3P7ZA06</accession>
<dbReference type="EMBL" id="UZAH01028048">
    <property type="protein sequence ID" value="VDO97221.1"/>
    <property type="molecule type" value="Genomic_DNA"/>
</dbReference>
<dbReference type="WBParaSite" id="HPBE_0001373701-mRNA-1">
    <property type="protein sequence ID" value="HPBE_0001373701-mRNA-1"/>
    <property type="gene ID" value="HPBE_0001373701"/>
</dbReference>
<proteinExistence type="predicted"/>
<organism evidence="2 3">
    <name type="scientific">Heligmosomoides polygyrus</name>
    <name type="common">Parasitic roundworm</name>
    <dbReference type="NCBI Taxonomy" id="6339"/>
    <lineage>
        <taxon>Eukaryota</taxon>
        <taxon>Metazoa</taxon>
        <taxon>Ecdysozoa</taxon>
        <taxon>Nematoda</taxon>
        <taxon>Chromadorea</taxon>
        <taxon>Rhabditida</taxon>
        <taxon>Rhabditina</taxon>
        <taxon>Rhabditomorpha</taxon>
        <taxon>Strongyloidea</taxon>
        <taxon>Heligmosomidae</taxon>
        <taxon>Heligmosomoides</taxon>
    </lineage>
</organism>
<protein>
    <submittedName>
        <fullName evidence="3">Gln-synt_C domain-containing protein</fullName>
    </submittedName>
</protein>